<dbReference type="EMBL" id="CM020619">
    <property type="protein sequence ID" value="KAK1864292.1"/>
    <property type="molecule type" value="Genomic_DNA"/>
</dbReference>
<keyword evidence="2" id="KW-1185">Reference proteome</keyword>
<accession>A0ACC3C285</accession>
<dbReference type="Proteomes" id="UP000798662">
    <property type="component" value="Chromosome 2"/>
</dbReference>
<evidence type="ECO:0000313" key="1">
    <source>
        <dbReference type="EMBL" id="KAK1864292.1"/>
    </source>
</evidence>
<comment type="caution">
    <text evidence="1">The sequence shown here is derived from an EMBL/GenBank/DDBJ whole genome shotgun (WGS) entry which is preliminary data.</text>
</comment>
<organism evidence="1 2">
    <name type="scientific">Pyropia yezoensis</name>
    <name type="common">Susabi-nori</name>
    <name type="synonym">Porphyra yezoensis</name>
    <dbReference type="NCBI Taxonomy" id="2788"/>
    <lineage>
        <taxon>Eukaryota</taxon>
        <taxon>Rhodophyta</taxon>
        <taxon>Bangiophyceae</taxon>
        <taxon>Bangiales</taxon>
        <taxon>Bangiaceae</taxon>
        <taxon>Pyropia</taxon>
    </lineage>
</organism>
<protein>
    <submittedName>
        <fullName evidence="1">Uncharacterized protein</fullName>
    </submittedName>
</protein>
<reference evidence="1" key="1">
    <citation type="submission" date="2019-11" db="EMBL/GenBank/DDBJ databases">
        <title>Nori genome reveals adaptations in red seaweeds to the harsh intertidal environment.</title>
        <authorList>
            <person name="Wang D."/>
            <person name="Mao Y."/>
        </authorList>
    </citation>
    <scope>NUCLEOTIDE SEQUENCE</scope>
    <source>
        <tissue evidence="1">Gametophyte</tissue>
    </source>
</reference>
<sequence>MAGTPAWPAAAATTGVTAPPPFPPPSSSPGAFSAAAPPPRTAAPVGDAAAGAAAGATMAGAAAAAVAPPPPPPQVLVLDAGALIGGSENLLTLGGLKEVLSGPAEPAAAAAAAAGSSTGGGGGAPLAPSATLWTSRLRSADAAFYTVAEVGAEARDARARRHWELLRPWVTVRVASPRAMTAVTTFARATGDLPALSLTDLRVLALAVDLEWARGGVLRPSPAGVDVVSRMVVVNPWGGGRRGRRHDDGSGGEDAVENGDDGGGDDGDEAGGGEDDGWTTVTSRKGRARGGGKRGRGRGGGGGAAVPHVTEAAAAPGVSDAAAEAAPVAAVDGNGDVGASGAAHGAAPAVASPATDLPVAEAAAGVDRDDVSDGGADDNDGASHVGGGGAGVAVTDTLPPSVSDTGGPAGSDSDWDDGPVSDPDDDGTGWIHPENLPDCLARDGLGATTAPAATPAWRRRRPPPPPGSVPVGIVTTDFAMQNVALQMGLRLLSVDGRRPVTAVRRHVLRCTPCGLLTRETGRRFCGRCGHAALIRLPYTVTADGVAVVAFDPHRRVSTRGTKYPIPRPKGGRAGHAGGDLVFAEDVAALRAVAAKHSARPRGSVGLGEGDKYNPGAVLVAAQRVRVGYGRRNVNAVRPGGGNRKKK</sequence>
<proteinExistence type="predicted"/>
<evidence type="ECO:0000313" key="2">
    <source>
        <dbReference type="Proteomes" id="UP000798662"/>
    </source>
</evidence>
<gene>
    <name evidence="1" type="ORF">I4F81_006841</name>
</gene>
<name>A0ACC3C285_PYRYE</name>